<name>A0ABC9BXK3_9POAL</name>
<organism evidence="2 3">
    <name type="scientific">Urochloa decumbens</name>
    <dbReference type="NCBI Taxonomy" id="240449"/>
    <lineage>
        <taxon>Eukaryota</taxon>
        <taxon>Viridiplantae</taxon>
        <taxon>Streptophyta</taxon>
        <taxon>Embryophyta</taxon>
        <taxon>Tracheophyta</taxon>
        <taxon>Spermatophyta</taxon>
        <taxon>Magnoliopsida</taxon>
        <taxon>Liliopsida</taxon>
        <taxon>Poales</taxon>
        <taxon>Poaceae</taxon>
        <taxon>PACMAD clade</taxon>
        <taxon>Panicoideae</taxon>
        <taxon>Panicodae</taxon>
        <taxon>Paniceae</taxon>
        <taxon>Melinidinae</taxon>
        <taxon>Urochloa</taxon>
    </lineage>
</organism>
<gene>
    <name evidence="2" type="ORF">URODEC1_LOCUS70071</name>
</gene>
<reference evidence="3" key="1">
    <citation type="submission" date="2024-06" db="EMBL/GenBank/DDBJ databases">
        <authorList>
            <person name="Ryan C."/>
        </authorList>
    </citation>
    <scope>NUCLEOTIDE SEQUENCE [LARGE SCALE GENOMIC DNA]</scope>
</reference>
<dbReference type="EMBL" id="OZ075138">
    <property type="protein sequence ID" value="CAL5010593.1"/>
    <property type="molecule type" value="Genomic_DNA"/>
</dbReference>
<keyword evidence="1" id="KW-0472">Membrane</keyword>
<feature type="transmembrane region" description="Helical" evidence="1">
    <location>
        <begin position="106"/>
        <end position="126"/>
    </location>
</feature>
<keyword evidence="3" id="KW-1185">Reference proteome</keyword>
<evidence type="ECO:0000256" key="1">
    <source>
        <dbReference type="SAM" id="Phobius"/>
    </source>
</evidence>
<accession>A0ABC9BXK3</accession>
<dbReference type="Proteomes" id="UP001497457">
    <property type="component" value="Chromosome 28b"/>
</dbReference>
<proteinExistence type="predicted"/>
<keyword evidence="1" id="KW-0812">Transmembrane</keyword>
<sequence length="129" mass="12437">MGTPGSKARAAGLITFLISVSAGINIGTGGGFGLLLCFAGVLTGASLIAVGVRMAADDPAAPVVPAVFVGGPRALAASLRRNLSTVGLVMASCAVTAVSGGEAGPVLCFVMLALLVLGLSLINIGVTGE</sequence>
<keyword evidence="1" id="KW-1133">Transmembrane helix</keyword>
<feature type="transmembrane region" description="Helical" evidence="1">
    <location>
        <begin position="32"/>
        <end position="52"/>
    </location>
</feature>
<protein>
    <submittedName>
        <fullName evidence="2">Uncharacterized protein</fullName>
    </submittedName>
</protein>
<evidence type="ECO:0000313" key="2">
    <source>
        <dbReference type="EMBL" id="CAL5010593.1"/>
    </source>
</evidence>
<dbReference type="AlphaFoldDB" id="A0ABC9BXK3"/>
<reference evidence="2 3" key="2">
    <citation type="submission" date="2024-10" db="EMBL/GenBank/DDBJ databases">
        <authorList>
            <person name="Ryan C."/>
        </authorList>
    </citation>
    <scope>NUCLEOTIDE SEQUENCE [LARGE SCALE GENOMIC DNA]</scope>
</reference>
<evidence type="ECO:0000313" key="3">
    <source>
        <dbReference type="Proteomes" id="UP001497457"/>
    </source>
</evidence>